<protein>
    <submittedName>
        <fullName evidence="2">Uncharacterized protein</fullName>
    </submittedName>
</protein>
<keyword evidence="4" id="KW-1185">Reference proteome</keyword>
<evidence type="ECO:0000313" key="4">
    <source>
        <dbReference type="Proteomes" id="UP000749453"/>
    </source>
</evidence>
<dbReference type="Proteomes" id="UP000749453">
    <property type="component" value="Unassembled WGS sequence"/>
</dbReference>
<dbReference type="EMBL" id="JAFFTB010000004">
    <property type="protein sequence ID" value="MBM9936940.1"/>
    <property type="molecule type" value="Genomic_DNA"/>
</dbReference>
<gene>
    <name evidence="2" type="ORF">JJW18_08305</name>
    <name evidence="3" type="ORF">JJW19_02160</name>
</gene>
<accession>A0AAW4GH24</accession>
<dbReference type="Proteomes" id="UP000784064">
    <property type="component" value="Unassembled WGS sequence"/>
</dbReference>
<reference evidence="4" key="1">
    <citation type="submission" date="2021-01" db="EMBL/GenBank/DDBJ databases">
        <title>Stenotrophomonas maltophilia.</title>
        <authorList>
            <person name="Yu Y."/>
        </authorList>
    </citation>
    <scope>NUCLEOTIDE SEQUENCE [LARGE SCALE GENOMIC DNA]</scope>
    <source>
        <strain evidence="4">As-6</strain>
    </source>
</reference>
<organism evidence="2 5">
    <name type="scientific">Stenotrophomonas lactitubi</name>
    <dbReference type="NCBI Taxonomy" id="2045214"/>
    <lineage>
        <taxon>Bacteria</taxon>
        <taxon>Pseudomonadati</taxon>
        <taxon>Pseudomonadota</taxon>
        <taxon>Gammaproteobacteria</taxon>
        <taxon>Lysobacterales</taxon>
        <taxon>Lysobacteraceae</taxon>
        <taxon>Stenotrophomonas</taxon>
    </lineage>
</organism>
<dbReference type="RefSeq" id="WP_205404681.1">
    <property type="nucleotide sequence ID" value="NZ_JAFFTA010000013.1"/>
</dbReference>
<dbReference type="AlphaFoldDB" id="A0AAW4GH24"/>
<name>A0AAW4GH24_9GAMM</name>
<evidence type="ECO:0000313" key="5">
    <source>
        <dbReference type="Proteomes" id="UP000784064"/>
    </source>
</evidence>
<proteinExistence type="predicted"/>
<comment type="caution">
    <text evidence="2">The sequence shown here is derived from an EMBL/GenBank/DDBJ whole genome shotgun (WGS) entry which is preliminary data.</text>
</comment>
<feature type="chain" id="PRO_5043453300" evidence="1">
    <location>
        <begin position="27"/>
        <end position="50"/>
    </location>
</feature>
<evidence type="ECO:0000313" key="2">
    <source>
        <dbReference type="EMBL" id="MBM9913470.1"/>
    </source>
</evidence>
<feature type="signal peptide" evidence="1">
    <location>
        <begin position="1"/>
        <end position="26"/>
    </location>
</feature>
<keyword evidence="1" id="KW-0732">Signal</keyword>
<evidence type="ECO:0000256" key="1">
    <source>
        <dbReference type="SAM" id="SignalP"/>
    </source>
</evidence>
<sequence length="50" mass="5172">MSTRPRMVPVAAIAVALLLMGSAVTAADSVLHPFLTALLKQAPLKRETGG</sequence>
<reference evidence="2" key="2">
    <citation type="submission" date="2021-01" db="EMBL/GenBank/DDBJ databases">
        <authorList>
            <person name="Yu Y."/>
        </authorList>
    </citation>
    <scope>NUCLEOTIDE SEQUENCE</scope>
    <source>
        <strain evidence="2">As-5</strain>
        <strain evidence="3">As-6</strain>
    </source>
</reference>
<evidence type="ECO:0000313" key="3">
    <source>
        <dbReference type="EMBL" id="MBM9936940.1"/>
    </source>
</evidence>
<dbReference type="EMBL" id="JAFFTA010000013">
    <property type="protein sequence ID" value="MBM9913470.1"/>
    <property type="molecule type" value="Genomic_DNA"/>
</dbReference>